<dbReference type="Pfam" id="PF14072">
    <property type="entry name" value="DndB"/>
    <property type="match status" value="1"/>
</dbReference>
<evidence type="ECO:0000313" key="1">
    <source>
        <dbReference type="EMBL" id="AAD03904.1"/>
    </source>
</evidence>
<dbReference type="InterPro" id="IPR017601">
    <property type="entry name" value="DGQHR-contain_dom"/>
</dbReference>
<keyword evidence="1" id="KW-0614">Plasmid</keyword>
<evidence type="ECO:0008006" key="2">
    <source>
        <dbReference type="Google" id="ProtNLM"/>
    </source>
</evidence>
<dbReference type="NCBIfam" id="TIGR03187">
    <property type="entry name" value="DGQHR"/>
    <property type="match status" value="1"/>
</dbReference>
<dbReference type="InterPro" id="IPR017642">
    <property type="entry name" value="DNA_S_mod_DndB"/>
</dbReference>
<dbReference type="AlphaFoldDB" id="O85889"/>
<name>O85889_NOVAR</name>
<accession>O85889</accession>
<protein>
    <recommendedName>
        <fullName evidence="2">DGQHR domain-containing protein</fullName>
    </recommendedName>
</protein>
<geneLocation type="plasmid" evidence="1">
    <name>pNL1</name>
</geneLocation>
<gene>
    <name evidence="1" type="primary">orf490</name>
</gene>
<reference evidence="1" key="1">
    <citation type="journal article" date="1999" name="J. Bacteriol.">
        <title>Complete sequence of a 184-kilobase catabolic plasmid from Sphingomonas aromaticivorans F199.</title>
        <authorList>
            <person name="Romine M.F."/>
            <person name="Stillwell L.C."/>
            <person name="Wong K.-K."/>
            <person name="Thurston S.J."/>
            <person name="Sisk E.C."/>
            <person name="Sensen C."/>
            <person name="Gaasterland T."/>
            <person name="Fredrickson J.K."/>
            <person name="Saffer J.D."/>
        </authorList>
    </citation>
    <scope>NUCLEOTIDE SEQUENCE</scope>
    <source>
        <strain evidence="1">F199</strain>
        <plasmid evidence="1">pNL1</plasmid>
    </source>
</reference>
<proteinExistence type="predicted"/>
<dbReference type="EMBL" id="AF079317">
    <property type="protein sequence ID" value="AAD03904.1"/>
    <property type="molecule type" value="Genomic_DNA"/>
</dbReference>
<dbReference type="CDD" id="cd16413">
    <property type="entry name" value="DGQHR_domain"/>
    <property type="match status" value="1"/>
</dbReference>
<organism evidence="1">
    <name type="scientific">Novosphingobium aromaticivorans</name>
    <name type="common">Sphingomonas aromaticivorans</name>
    <dbReference type="NCBI Taxonomy" id="48935"/>
    <lineage>
        <taxon>Bacteria</taxon>
        <taxon>Pseudomonadati</taxon>
        <taxon>Pseudomonadota</taxon>
        <taxon>Alphaproteobacteria</taxon>
        <taxon>Sphingomonadales</taxon>
        <taxon>Sphingomonadaceae</taxon>
        <taxon>Novosphingobium</taxon>
    </lineage>
</organism>
<sequence length="795" mass="89434">MTHNGLVFLAFAPVATHGACKGAKTAMADDVMGPTVTGDDLDSELRQRKSKDIFHTVTGSTRKVIAEKVALEEQDGWRVAKKNKKSTRLAKAKPAHEQLEDEVWCLLAQMGFQELNKGRLFTIAVEDGLNPRQIDVFAKDDETVIIVECRQKATVGRKPMADLIEKIRALREAAQKSIKLHYGSQKKLKVKFAIATRNIIWGEADLEKCKEYQIAVISDQLLDYYKQLTQHLKMAARFQFLAHMFEGQRVDGLAQTVVATRGKMGGRPFYTFLIRPEELMKIAYVGHKGSRDIENLETYQRMLQSDRLKGIAKYINEGGKFPTNIVVNLKLPGKKEPQFDKKETVGEEILGFLHLPPIYASAWVIDGQHRLYGYAYARENGGFKSGETVLPVLAYVNLPADEEMDLFIDINSKQVKVKTGLLVELYSDLHWKSDDVEEAFQALLSRIAYRLNKDKASPLFDRMVVSGTRKTNVRCLTQTSIRDGLKVARLIGSPLKGMIVPGPLSTGDPLNYDANLKKSLSVLTECLALFANILPNQWAAGDSPTGYVCTNNGLRALFLVIQDVAEHVRQNSGIDLALLNADETFKELEPYLTALADQLASVAPNDIQAFRKIGSSLTAVKQQSFGMEAYIQAKLSDFRPLGLQEYLASRDAAGADAAAAKVTQIHKKLFNYVIETLKDHFGRDHKAWWTQGVPLTIRLSCTQEWEKKNREGDEESHLYLINYQDIAVANWDLFRDTLSLGYKDPDNKKESTKWIKVLNDIRQYTAHPEKGLLSKEQVSFVNEVYEKVEHHIPAR</sequence>
<dbReference type="PIR" id="T31180">
    <property type="entry name" value="T31180"/>
</dbReference>